<dbReference type="CDD" id="cd15665">
    <property type="entry name" value="ePHD1_KMT2C_like"/>
    <property type="match status" value="1"/>
</dbReference>
<keyword evidence="7" id="KW-0804">Transcription</keyword>
<dbReference type="InterPro" id="IPR019787">
    <property type="entry name" value="Znf_PHD-finger"/>
</dbReference>
<dbReference type="OrthoDB" id="308383at2759"/>
<dbReference type="GO" id="GO:0042800">
    <property type="term" value="F:histone H3K4 methyltransferase activity"/>
    <property type="evidence" value="ECO:0007669"/>
    <property type="project" value="TreeGrafter"/>
</dbReference>
<dbReference type="FunFam" id="1.10.30.10:FF:000009">
    <property type="entry name" value="Histone-lysine N-methyltransferase"/>
    <property type="match status" value="1"/>
</dbReference>
<dbReference type="Pfam" id="PF13771">
    <property type="entry name" value="zf-HC5HC2H"/>
    <property type="match status" value="1"/>
</dbReference>
<evidence type="ECO:0000256" key="5">
    <source>
        <dbReference type="ARBA" id="ARBA00022833"/>
    </source>
</evidence>
<dbReference type="CDD" id="cd15510">
    <property type="entry name" value="PHD2_KMT2C_like"/>
    <property type="match status" value="1"/>
</dbReference>
<dbReference type="EMBL" id="KB741112">
    <property type="protein sequence ID" value="ENN73816.1"/>
    <property type="molecule type" value="Genomic_DNA"/>
</dbReference>
<dbReference type="Gene3D" id="3.30.40.10">
    <property type="entry name" value="Zinc/RING finger domain, C3HC4 (zinc finger)"/>
    <property type="match status" value="6"/>
</dbReference>
<dbReference type="OMA" id="PEAIHWI"/>
<feature type="non-terminal residue" evidence="10">
    <location>
        <position position="1"/>
    </location>
</feature>
<dbReference type="CDD" id="cd15509">
    <property type="entry name" value="PHD1_KMT2C_like"/>
    <property type="match status" value="1"/>
</dbReference>
<sequence>MDGISPSLDPDELMDLEEPEPYELDEDEDDIPDDPAASPFQQFSSGPASNATSTASSPANNEDFPTPYNFTGKPLTIKRGRGRPRREGALPVFPFGVQWGFAGKPGQRRGGTGAPRVRRAKPPGFSRCRGSRSVRQPDRMDFEFSYISPNSMDDLSMTDVDSFFFPDRERQAPLFEELPYSPEAWPGKVGVWLASIMSWRTSAILQVCALCNLGERSQLGQGEMMRLSCPEGFTPQRPGDVSVSLRNKNFSRSRSFLPNNEHVDELSIIGHVEEPNVNALYEGNGHFYVHRNCALWSSGVTRAGSCSGQGPFSKLYSGLVAENQALENVGPIVLKSSSQKCSFCNHFGASLNCAAPGCSRSFHFPCATASGAFQDLPTRQVFCNGHLGEAALCCESALCNTCKTVGDVSNLMYCSSCGTHYHGSCVGLAQLPGVRAGWQCRKCRSCQVCRMTGDETKLMSCEQCDKVYHASCQRPIVTSIPKYGWKCRCCRVCGDCGSRTPGAGLSSRWHLHYTVCDSCYQQRNKGCCCPVCQRAYRSHGHREMVQCASCRKFVHGTCDPEADLAAYQHKRESTPDYEYHCVICKNAPPQQLQAAARALTFKRSSKHSLSISLTSQWQQSFAAGTEDPGELSASQESLYDDMSEFDSAPLEESFRSTGLGKGKPYAGKLAKKKLSHPVGRPKGFGKGNLSTRCHIDPCLQIEPSVGLPGKHGFMKRQRIVDFGRKRGAKAKIRGVFGVPGVGLSRPVADGKSDEEPGVENRLALCSAKVPSTAPLMQFVVLQLQFQDKFVLTQDICVMCGALGTDQEGCLISCVQCGQCYHPYCLNVKVTKVILQKGWSLMALVRCLDCTVCEGCGQRNDEGRLILCDDCDVSYHTYCMDPPLDYVPHGNWKCKWCACCRTCGSADPGFNSTWMNGCTECGPCASLVACASCNEPYCEGDLIIQCAQCERWLHGLCDLIKTEMASSTDAPIAADAEKCAEDGYTCLLCRPRDVPPPHLQMPSTALKPPTPVKSPEVRSNAHFVIDGVALSESGHALIKSLSLEHHGTRKKRKKIVPVVHDKEAGIMATIESVVAGGNAGENSFEDTKIEMIDLKDEPQELYKEGMIWTKEDGPPPEGFTIFQMDSGVCVLRRKRQRNLQKLGIGGFLVRMRGFKTGQENDDIDTLPGQTVPMGAVSEVPLQLDGEKPKKKPIRRKTKSKLVETFPPYLQEAFFGKDLMDVTQLKQEVDSGASSEEEGDPYKQHAIKLTADELRAMETAKRERKADIGASTRVLVKEEKPTSVIKQEEEDDDETNEDLKDVLALPGDLLDTDLVNSIIEDDELTKNTELDALADDDGELAQTLGSSEDSKDAKDELSDILGSHFSLESIPNINSKDVEDIFKGVLTDESQESQLSQEASAFPPMPSTQTPIFSPSLGQNAPPIPQMHLAAQVRPTTLPGVQHVSFPPSPYHSEYSKCVETRPFSNSVLCSPQFSPAFSEPPSPWVNMAEGVEMEGASASVASTYNQRSSEKMKADEGLGSGATISAVLYANMNHPEWKVEQPVWTERYKQIIKKWRTLSQEQKAPYLQQARDNRSQLRMKKQQQTVKEAPAPPALAAALETVLGPTSLPQAPQTTEVRTVCAQKVTAQQPLTRHASSSSPPPSSAPASNVPNSPPTHQQFTVHGQFAGPGDRVGPAPNVTVNPHYQPAANPCVDHRALAASDQQIRVLTPSEIMRTLPSLCQETYEQPVRTEFGVECLCLDDDEFWIETLTDYYYFLF</sequence>
<dbReference type="PANTHER" id="PTHR45888">
    <property type="entry name" value="HL01030P-RELATED"/>
    <property type="match status" value="1"/>
</dbReference>
<evidence type="ECO:0000256" key="4">
    <source>
        <dbReference type="ARBA" id="ARBA00022771"/>
    </source>
</evidence>
<accession>N6TZM2</accession>
<reference evidence="10" key="1">
    <citation type="journal article" date="2013" name="Genome Biol.">
        <title>Draft genome of the mountain pine beetle, Dendroctonus ponderosae Hopkins, a major forest pest.</title>
        <authorList>
            <person name="Keeling C.I."/>
            <person name="Yuen M.M."/>
            <person name="Liao N.Y."/>
            <person name="Docking T.R."/>
            <person name="Chan S.K."/>
            <person name="Taylor G.A."/>
            <person name="Palmquist D.L."/>
            <person name="Jackman S.D."/>
            <person name="Nguyen A."/>
            <person name="Li M."/>
            <person name="Henderson H."/>
            <person name="Janes J.K."/>
            <person name="Zhao Y."/>
            <person name="Pandoh P."/>
            <person name="Moore R."/>
            <person name="Sperling F.A."/>
            <person name="Huber D.P."/>
            <person name="Birol I."/>
            <person name="Jones S.J."/>
            <person name="Bohlmann J."/>
        </authorList>
    </citation>
    <scope>NUCLEOTIDE SEQUENCE</scope>
</reference>
<evidence type="ECO:0000256" key="3">
    <source>
        <dbReference type="ARBA" id="ARBA00022737"/>
    </source>
</evidence>
<dbReference type="InterPro" id="IPR013083">
    <property type="entry name" value="Znf_RING/FYVE/PHD"/>
</dbReference>
<comment type="subcellular location">
    <subcellularLocation>
        <location evidence="1">Nucleus</location>
    </subcellularLocation>
</comment>
<dbReference type="SMART" id="SM00249">
    <property type="entry name" value="PHD"/>
    <property type="match status" value="7"/>
</dbReference>
<dbReference type="GO" id="GO:0044666">
    <property type="term" value="C:MLL3/4 complex"/>
    <property type="evidence" value="ECO:0007669"/>
    <property type="project" value="TreeGrafter"/>
</dbReference>
<dbReference type="PROSITE" id="PS50016">
    <property type="entry name" value="ZF_PHD_2"/>
    <property type="match status" value="3"/>
</dbReference>
<dbReference type="Pfam" id="PF00628">
    <property type="entry name" value="PHD"/>
    <property type="match status" value="3"/>
</dbReference>
<dbReference type="InterPro" id="IPR011011">
    <property type="entry name" value="Znf_FYVE_PHD"/>
</dbReference>
<dbReference type="GO" id="GO:0045944">
    <property type="term" value="P:positive regulation of transcription by RNA polymerase II"/>
    <property type="evidence" value="ECO:0007669"/>
    <property type="project" value="TreeGrafter"/>
</dbReference>
<dbReference type="InterPro" id="IPR000637">
    <property type="entry name" value="HMGI/Y_DNA-bd_CS"/>
</dbReference>
<dbReference type="CDD" id="cd15514">
    <property type="entry name" value="PHD6_KMT2C_like"/>
    <property type="match status" value="1"/>
</dbReference>
<dbReference type="InterPro" id="IPR034732">
    <property type="entry name" value="EPHD"/>
</dbReference>
<evidence type="ECO:0000256" key="2">
    <source>
        <dbReference type="ARBA" id="ARBA00022723"/>
    </source>
</evidence>
<dbReference type="FunFam" id="3.30.40.10:FF:000852">
    <property type="entry name" value="Histone-lysine N-methyltransferase 2C"/>
    <property type="match status" value="1"/>
</dbReference>
<evidence type="ECO:0000256" key="9">
    <source>
        <dbReference type="SAM" id="MobiDB-lite"/>
    </source>
</evidence>
<dbReference type="InterPro" id="IPR001965">
    <property type="entry name" value="Znf_PHD"/>
</dbReference>
<dbReference type="SUPFAM" id="SSF57903">
    <property type="entry name" value="FYVE/PHD zinc finger"/>
    <property type="match status" value="6"/>
</dbReference>
<name>N6TZM2_DENPD</name>
<gene>
    <name evidence="10" type="ORF">YQE_09594</name>
</gene>
<evidence type="ECO:0000256" key="7">
    <source>
        <dbReference type="ARBA" id="ARBA00023163"/>
    </source>
</evidence>
<dbReference type="InterPro" id="IPR036910">
    <property type="entry name" value="HMG_box_dom_sf"/>
</dbReference>
<evidence type="ECO:0000256" key="8">
    <source>
        <dbReference type="ARBA" id="ARBA00023242"/>
    </source>
</evidence>
<feature type="compositionally biased region" description="Acidic residues" evidence="9">
    <location>
        <begin position="9"/>
        <end position="33"/>
    </location>
</feature>
<dbReference type="Gene3D" id="1.10.30.10">
    <property type="entry name" value="High mobility group box domain"/>
    <property type="match status" value="1"/>
</dbReference>
<feature type="region of interest" description="Disordered" evidence="9">
    <location>
        <begin position="1626"/>
        <end position="1683"/>
    </location>
</feature>
<keyword evidence="6" id="KW-0805">Transcription regulation</keyword>
<proteinExistence type="predicted"/>
<keyword evidence="3" id="KW-0677">Repeat</keyword>
<dbReference type="PANTHER" id="PTHR45888:SF6">
    <property type="entry name" value="HL01030P-RELATED"/>
    <property type="match status" value="1"/>
</dbReference>
<keyword evidence="5" id="KW-0862">Zinc</keyword>
<dbReference type="PROSITE" id="PS00354">
    <property type="entry name" value="HMGI_Y"/>
    <property type="match status" value="1"/>
</dbReference>
<dbReference type="GO" id="GO:0008270">
    <property type="term" value="F:zinc ion binding"/>
    <property type="evidence" value="ECO:0007669"/>
    <property type="project" value="UniProtKB-KW"/>
</dbReference>
<protein>
    <submittedName>
        <fullName evidence="10">Uncharacterized protein</fullName>
    </submittedName>
</protein>
<keyword evidence="8" id="KW-0539">Nucleus</keyword>
<organism evidence="10">
    <name type="scientific">Dendroctonus ponderosae</name>
    <name type="common">Mountain pine beetle</name>
    <dbReference type="NCBI Taxonomy" id="77166"/>
    <lineage>
        <taxon>Eukaryota</taxon>
        <taxon>Metazoa</taxon>
        <taxon>Ecdysozoa</taxon>
        <taxon>Arthropoda</taxon>
        <taxon>Hexapoda</taxon>
        <taxon>Insecta</taxon>
        <taxon>Pterygota</taxon>
        <taxon>Neoptera</taxon>
        <taxon>Endopterygota</taxon>
        <taxon>Coleoptera</taxon>
        <taxon>Polyphaga</taxon>
        <taxon>Cucujiformia</taxon>
        <taxon>Curculionidae</taxon>
        <taxon>Scolytinae</taxon>
        <taxon>Dendroctonus</taxon>
    </lineage>
</organism>
<keyword evidence="4" id="KW-0863">Zinc-finger</keyword>
<feature type="region of interest" description="Disordered" evidence="9">
    <location>
        <begin position="101"/>
        <end position="132"/>
    </location>
</feature>
<dbReference type="GO" id="GO:0003713">
    <property type="term" value="F:transcription coactivator activity"/>
    <property type="evidence" value="ECO:0007669"/>
    <property type="project" value="TreeGrafter"/>
</dbReference>
<evidence type="ECO:0000256" key="6">
    <source>
        <dbReference type="ARBA" id="ARBA00023015"/>
    </source>
</evidence>
<dbReference type="CDD" id="cd15513">
    <property type="entry name" value="PHD5_KMT2C_like"/>
    <property type="match status" value="1"/>
</dbReference>
<dbReference type="HOGENOM" id="CLU_001919_0_0_1"/>
<evidence type="ECO:0000256" key="1">
    <source>
        <dbReference type="ARBA" id="ARBA00004123"/>
    </source>
</evidence>
<keyword evidence="2" id="KW-0479">Metal-binding</keyword>
<dbReference type="FunFam" id="3.30.40.10:FF:000407">
    <property type="entry name" value="Histone-lysine N-methyltransferase MLL3"/>
    <property type="match status" value="1"/>
</dbReference>
<evidence type="ECO:0000313" key="10">
    <source>
        <dbReference type="EMBL" id="ENN73816.1"/>
    </source>
</evidence>
<dbReference type="SUPFAM" id="SSF47095">
    <property type="entry name" value="HMG-box"/>
    <property type="match status" value="1"/>
</dbReference>
<feature type="region of interest" description="Disordered" evidence="9">
    <location>
        <begin position="1562"/>
        <end position="1590"/>
    </location>
</feature>
<feature type="compositionally biased region" description="Low complexity" evidence="9">
    <location>
        <begin position="44"/>
        <end position="61"/>
    </location>
</feature>
<dbReference type="PROSITE" id="PS51805">
    <property type="entry name" value="EPHD"/>
    <property type="match status" value="1"/>
</dbReference>
<feature type="region of interest" description="Disordered" evidence="9">
    <location>
        <begin position="1"/>
        <end position="86"/>
    </location>
</feature>